<protein>
    <submittedName>
        <fullName evidence="9">Sugar ABC transporter permease</fullName>
    </submittedName>
</protein>
<feature type="transmembrane region" description="Helical" evidence="7">
    <location>
        <begin position="246"/>
        <end position="263"/>
    </location>
</feature>
<dbReference type="AlphaFoldDB" id="A0A5J6L2L0"/>
<dbReference type="InterPro" id="IPR000515">
    <property type="entry name" value="MetI-like"/>
</dbReference>
<comment type="subcellular location">
    <subcellularLocation>
        <location evidence="1 7">Cell membrane</location>
        <topology evidence="1 7">Multi-pass membrane protein</topology>
    </subcellularLocation>
</comment>
<proteinExistence type="inferred from homology"/>
<name>A0A5J6L2L0_9MICO</name>
<evidence type="ECO:0000259" key="8">
    <source>
        <dbReference type="PROSITE" id="PS50928"/>
    </source>
</evidence>
<evidence type="ECO:0000256" key="7">
    <source>
        <dbReference type="RuleBase" id="RU363032"/>
    </source>
</evidence>
<sequence length="273" mass="29473">MVYLIPLGYSLVRSVFRKQTSGIGIGAPTDVFVGLANYVDVVTSPVFWEGILRVFGYGLIQIPVMLVVAMAIALLIDSRAARGRGVFRLSSFLPYAIPGIVASLLWAYLYVPQLSPVIQLVQSWGWDIDLLGAPTVLFSIANIAIWSWAGYNVIIYTAALQSIPKEVIEAAQIDGANGWVLAMRIKAPLIRGPIALTALLSTIGSIQLFNEPVVLRTITTAIGAEWTPMMLAYNATFAANNFERGSAISVLIAIIAGILAIVYRKLSTRGSES</sequence>
<dbReference type="Proteomes" id="UP000325516">
    <property type="component" value="Chromosome"/>
</dbReference>
<feature type="transmembrane region" description="Helical" evidence="7">
    <location>
        <begin position="54"/>
        <end position="76"/>
    </location>
</feature>
<dbReference type="PANTHER" id="PTHR43227">
    <property type="entry name" value="BLL4140 PROTEIN"/>
    <property type="match status" value="1"/>
</dbReference>
<reference evidence="10" key="1">
    <citation type="submission" date="2019-09" db="EMBL/GenBank/DDBJ databases">
        <title>Mumia zhuanghuii sp. nov. isolated from the intestinal contents of plateau pika (Ochotona curzoniae) in the Qinghai-Tibet plateau of China.</title>
        <authorList>
            <person name="Tian Z."/>
        </authorList>
    </citation>
    <scope>NUCLEOTIDE SEQUENCE [LARGE SCALE GENOMIC DNA]</scope>
    <source>
        <strain evidence="10">L-031</strain>
    </source>
</reference>
<dbReference type="KEGG" id="mlz:F6J85_06340"/>
<evidence type="ECO:0000256" key="6">
    <source>
        <dbReference type="ARBA" id="ARBA00023136"/>
    </source>
</evidence>
<dbReference type="Pfam" id="PF00528">
    <property type="entry name" value="BPD_transp_1"/>
    <property type="match status" value="1"/>
</dbReference>
<keyword evidence="5 7" id="KW-1133">Transmembrane helix</keyword>
<dbReference type="GO" id="GO:0055085">
    <property type="term" value="P:transmembrane transport"/>
    <property type="evidence" value="ECO:0007669"/>
    <property type="project" value="InterPro"/>
</dbReference>
<dbReference type="EMBL" id="CP044232">
    <property type="protein sequence ID" value="QEW02758.1"/>
    <property type="molecule type" value="Genomic_DNA"/>
</dbReference>
<evidence type="ECO:0000256" key="3">
    <source>
        <dbReference type="ARBA" id="ARBA00022475"/>
    </source>
</evidence>
<evidence type="ECO:0000256" key="2">
    <source>
        <dbReference type="ARBA" id="ARBA00022448"/>
    </source>
</evidence>
<dbReference type="SUPFAM" id="SSF161098">
    <property type="entry name" value="MetI-like"/>
    <property type="match status" value="1"/>
</dbReference>
<dbReference type="InterPro" id="IPR050809">
    <property type="entry name" value="UgpAE/MalFG_permease"/>
</dbReference>
<feature type="transmembrane region" description="Helical" evidence="7">
    <location>
        <begin position="92"/>
        <end position="111"/>
    </location>
</feature>
<organism evidence="9 10">
    <name type="scientific">Microbacterium lushaniae</name>
    <dbReference type="NCBI Taxonomy" id="2614639"/>
    <lineage>
        <taxon>Bacteria</taxon>
        <taxon>Bacillati</taxon>
        <taxon>Actinomycetota</taxon>
        <taxon>Actinomycetes</taxon>
        <taxon>Micrococcales</taxon>
        <taxon>Microbacteriaceae</taxon>
        <taxon>Microbacterium</taxon>
    </lineage>
</organism>
<comment type="similarity">
    <text evidence="7">Belongs to the binding-protein-dependent transport system permease family.</text>
</comment>
<dbReference type="InterPro" id="IPR035906">
    <property type="entry name" value="MetI-like_sf"/>
</dbReference>
<dbReference type="Gene3D" id="1.10.3720.10">
    <property type="entry name" value="MetI-like"/>
    <property type="match status" value="1"/>
</dbReference>
<keyword evidence="10" id="KW-1185">Reference proteome</keyword>
<evidence type="ECO:0000313" key="10">
    <source>
        <dbReference type="Proteomes" id="UP000325516"/>
    </source>
</evidence>
<feature type="transmembrane region" description="Helical" evidence="7">
    <location>
        <begin position="131"/>
        <end position="155"/>
    </location>
</feature>
<evidence type="ECO:0000256" key="1">
    <source>
        <dbReference type="ARBA" id="ARBA00004651"/>
    </source>
</evidence>
<keyword evidence="4 7" id="KW-0812">Transmembrane</keyword>
<dbReference type="PROSITE" id="PS50928">
    <property type="entry name" value="ABC_TM1"/>
    <property type="match status" value="1"/>
</dbReference>
<dbReference type="GO" id="GO:0005886">
    <property type="term" value="C:plasma membrane"/>
    <property type="evidence" value="ECO:0007669"/>
    <property type="project" value="UniProtKB-SubCell"/>
</dbReference>
<evidence type="ECO:0000256" key="5">
    <source>
        <dbReference type="ARBA" id="ARBA00022989"/>
    </source>
</evidence>
<keyword evidence="3" id="KW-1003">Cell membrane</keyword>
<feature type="transmembrane region" description="Helical" evidence="7">
    <location>
        <begin position="189"/>
        <end position="209"/>
    </location>
</feature>
<keyword evidence="2 7" id="KW-0813">Transport</keyword>
<dbReference type="PANTHER" id="PTHR43227:SF8">
    <property type="entry name" value="DIACETYLCHITOBIOSE UPTAKE SYSTEM PERMEASE PROTEIN DASB"/>
    <property type="match status" value="1"/>
</dbReference>
<dbReference type="RefSeq" id="WP_150924293.1">
    <property type="nucleotide sequence ID" value="NZ_CP044232.1"/>
</dbReference>
<evidence type="ECO:0000313" key="9">
    <source>
        <dbReference type="EMBL" id="QEW02758.1"/>
    </source>
</evidence>
<keyword evidence="6 7" id="KW-0472">Membrane</keyword>
<gene>
    <name evidence="9" type="ORF">F6J85_06340</name>
</gene>
<evidence type="ECO:0000256" key="4">
    <source>
        <dbReference type="ARBA" id="ARBA00022692"/>
    </source>
</evidence>
<accession>A0A5J6L2L0</accession>
<dbReference type="CDD" id="cd06261">
    <property type="entry name" value="TM_PBP2"/>
    <property type="match status" value="1"/>
</dbReference>
<feature type="domain" description="ABC transmembrane type-1" evidence="8">
    <location>
        <begin position="51"/>
        <end position="263"/>
    </location>
</feature>